<dbReference type="AlphaFoldDB" id="A0A8B8T2P3"/>
<dbReference type="GO" id="GO:0071944">
    <property type="term" value="C:cell periphery"/>
    <property type="evidence" value="ECO:0007669"/>
    <property type="project" value="TreeGrafter"/>
</dbReference>
<gene>
    <name evidence="3" type="primary">SNORC</name>
</gene>
<evidence type="ECO:0000313" key="3">
    <source>
        <dbReference type="RefSeq" id="XP_032336409.1"/>
    </source>
</evidence>
<protein>
    <submittedName>
        <fullName evidence="3">Protein SNORC isoform X1</fullName>
    </submittedName>
</protein>
<feature type="region of interest" description="Disordered" evidence="1">
    <location>
        <begin position="64"/>
        <end position="166"/>
    </location>
</feature>
<dbReference type="KEGG" id="cfr:116663801"/>
<accession>A0A8B8T2P3</accession>
<dbReference type="PANTHER" id="PTHR28453:SF1">
    <property type="entry name" value="PROTEIN SNORC"/>
    <property type="match status" value="1"/>
</dbReference>
<feature type="compositionally biased region" description="Gly residues" evidence="1">
    <location>
        <begin position="119"/>
        <end position="131"/>
    </location>
</feature>
<keyword evidence="2" id="KW-1185">Reference proteome</keyword>
<name>A0A8B8T2P3_CAMFR</name>
<sequence length="178" mass="18738">MKTLPSPLMPLSLRPEVNQLSPRCIPLAGPAHSRARMAFCLALRMALLLFSGVLAPAVLTAEGPQEPVPTLWNEPAELPSGEGPLESTSPAWEPAASAPPAPTAAASPEDSTAQERLDQGGGTGWGAGQAGRKGWRRGLGADAALRPPQARWGLAPSRPSSSPPCWPPAWCWRSWSSR</sequence>
<proteinExistence type="predicted"/>
<feature type="compositionally biased region" description="Low complexity" evidence="1">
    <location>
        <begin position="86"/>
        <end position="96"/>
    </location>
</feature>
<evidence type="ECO:0000313" key="2">
    <source>
        <dbReference type="Proteomes" id="UP000694856"/>
    </source>
</evidence>
<evidence type="ECO:0000256" key="1">
    <source>
        <dbReference type="SAM" id="MobiDB-lite"/>
    </source>
</evidence>
<dbReference type="Pfam" id="PF15756">
    <property type="entry name" value="DUF4690"/>
    <property type="match status" value="1"/>
</dbReference>
<organism evidence="2 3">
    <name type="scientific">Camelus ferus</name>
    <name type="common">Wild bactrian camel</name>
    <name type="synonym">Camelus bactrianus ferus</name>
    <dbReference type="NCBI Taxonomy" id="419612"/>
    <lineage>
        <taxon>Eukaryota</taxon>
        <taxon>Metazoa</taxon>
        <taxon>Chordata</taxon>
        <taxon>Craniata</taxon>
        <taxon>Vertebrata</taxon>
        <taxon>Euteleostomi</taxon>
        <taxon>Mammalia</taxon>
        <taxon>Eutheria</taxon>
        <taxon>Laurasiatheria</taxon>
        <taxon>Artiodactyla</taxon>
        <taxon>Tylopoda</taxon>
        <taxon>Camelidae</taxon>
        <taxon>Camelus</taxon>
    </lineage>
</organism>
<dbReference type="RefSeq" id="XP_032336409.1">
    <property type="nucleotide sequence ID" value="XM_032480518.1"/>
</dbReference>
<dbReference type="InterPro" id="IPR031500">
    <property type="entry name" value="SNORC"/>
</dbReference>
<dbReference type="PANTHER" id="PTHR28453">
    <property type="entry name" value="PROTEIN SNORC"/>
    <property type="match status" value="1"/>
</dbReference>
<reference evidence="3" key="1">
    <citation type="submission" date="2025-08" db="UniProtKB">
        <authorList>
            <consortium name="RefSeq"/>
        </authorList>
    </citation>
    <scope>IDENTIFICATION</scope>
    <source>
        <tissue evidence="3">Ear skin</tissue>
    </source>
</reference>
<dbReference type="Proteomes" id="UP000694856">
    <property type="component" value="Chromosome 5"/>
</dbReference>
<dbReference type="GO" id="GO:0051216">
    <property type="term" value="P:cartilage development"/>
    <property type="evidence" value="ECO:0007669"/>
    <property type="project" value="InterPro"/>
</dbReference>
<dbReference type="GeneID" id="116663801"/>
<dbReference type="CTD" id="389084"/>